<dbReference type="InParanoid" id="B8CGC9"/>
<dbReference type="PaxDb" id="35128-Thaps18351"/>
<evidence type="ECO:0008006" key="5">
    <source>
        <dbReference type="Google" id="ProtNLM"/>
    </source>
</evidence>
<dbReference type="GeneID" id="7442663"/>
<name>B8CGC9_THAPS</name>
<dbReference type="PIRSF" id="PIRSF006305">
    <property type="entry name" value="Maf"/>
    <property type="match status" value="1"/>
</dbReference>
<dbReference type="InterPro" id="IPR003697">
    <property type="entry name" value="Maf-like"/>
</dbReference>
<protein>
    <recommendedName>
        <fullName evidence="5">Septum formation protein Maf</fullName>
    </recommendedName>
</protein>
<dbReference type="RefSeq" id="XP_002295167.1">
    <property type="nucleotide sequence ID" value="XM_002295131.1"/>
</dbReference>
<dbReference type="OMA" id="RDQRMHK"/>
<evidence type="ECO:0000313" key="4">
    <source>
        <dbReference type="Proteomes" id="UP000001449"/>
    </source>
</evidence>
<dbReference type="NCBIfam" id="TIGR00172">
    <property type="entry name" value="maf"/>
    <property type="match status" value="1"/>
</dbReference>
<evidence type="ECO:0000256" key="2">
    <source>
        <dbReference type="ARBA" id="ARBA00022801"/>
    </source>
</evidence>
<keyword evidence="4" id="KW-1185">Reference proteome</keyword>
<dbReference type="STRING" id="35128.B8CGC9"/>
<feature type="non-terminal residue" evidence="3">
    <location>
        <position position="1"/>
    </location>
</feature>
<reference evidence="3 4" key="1">
    <citation type="journal article" date="2004" name="Science">
        <title>The genome of the diatom Thalassiosira pseudonana: ecology, evolution, and metabolism.</title>
        <authorList>
            <person name="Armbrust E.V."/>
            <person name="Berges J.A."/>
            <person name="Bowler C."/>
            <person name="Green B.R."/>
            <person name="Martinez D."/>
            <person name="Putnam N.H."/>
            <person name="Zhou S."/>
            <person name="Allen A.E."/>
            <person name="Apt K.E."/>
            <person name="Bechner M."/>
            <person name="Brzezinski M.A."/>
            <person name="Chaal B.K."/>
            <person name="Chiovitti A."/>
            <person name="Davis A.K."/>
            <person name="Demarest M.S."/>
            <person name="Detter J.C."/>
            <person name="Glavina T."/>
            <person name="Goodstein D."/>
            <person name="Hadi M.Z."/>
            <person name="Hellsten U."/>
            <person name="Hildebrand M."/>
            <person name="Jenkins B.D."/>
            <person name="Jurka J."/>
            <person name="Kapitonov V.V."/>
            <person name="Kroger N."/>
            <person name="Lau W.W."/>
            <person name="Lane T.W."/>
            <person name="Larimer F.W."/>
            <person name="Lippmeier J.C."/>
            <person name="Lucas S."/>
            <person name="Medina M."/>
            <person name="Montsant A."/>
            <person name="Obornik M."/>
            <person name="Parker M.S."/>
            <person name="Palenik B."/>
            <person name="Pazour G.J."/>
            <person name="Richardson P.M."/>
            <person name="Rynearson T.A."/>
            <person name="Saito M.A."/>
            <person name="Schwartz D.C."/>
            <person name="Thamatrakoln K."/>
            <person name="Valentin K."/>
            <person name="Vardi A."/>
            <person name="Wilkerson F.P."/>
            <person name="Rokhsar D.S."/>
        </authorList>
    </citation>
    <scope>NUCLEOTIDE SEQUENCE [LARGE SCALE GENOMIC DNA]</scope>
    <source>
        <strain evidence="3 4">CCMP1335</strain>
    </source>
</reference>
<dbReference type="GO" id="GO:0047429">
    <property type="term" value="F:nucleoside triphosphate diphosphatase activity"/>
    <property type="evidence" value="ECO:0000318"/>
    <property type="project" value="GO_Central"/>
</dbReference>
<dbReference type="HAMAP" id="MF_00528">
    <property type="entry name" value="Maf"/>
    <property type="match status" value="1"/>
</dbReference>
<dbReference type="PANTHER" id="PTHR43213">
    <property type="entry name" value="BIFUNCTIONAL DTTP/UTP PYROPHOSPHATASE/METHYLTRANSFERASE PROTEIN-RELATED"/>
    <property type="match status" value="1"/>
</dbReference>
<gene>
    <name evidence="3" type="ORF">THAPSDRAFT_18351</name>
</gene>
<dbReference type="Gene3D" id="3.90.950.10">
    <property type="match status" value="1"/>
</dbReference>
<dbReference type="SUPFAM" id="SSF52972">
    <property type="entry name" value="ITPase-like"/>
    <property type="match status" value="1"/>
</dbReference>
<evidence type="ECO:0000313" key="3">
    <source>
        <dbReference type="EMBL" id="EED87471.1"/>
    </source>
</evidence>
<dbReference type="EMBL" id="CM000654">
    <property type="protein sequence ID" value="EED87471.1"/>
    <property type="molecule type" value="Genomic_DNA"/>
</dbReference>
<dbReference type="FunCoup" id="B8CGC9">
    <property type="interactions" value="2"/>
</dbReference>
<keyword evidence="2" id="KW-0378">Hydrolase</keyword>
<dbReference type="InterPro" id="IPR029001">
    <property type="entry name" value="ITPase-like_fam"/>
</dbReference>
<feature type="non-terminal residue" evidence="3">
    <location>
        <position position="210"/>
    </location>
</feature>
<dbReference type="CDD" id="cd00555">
    <property type="entry name" value="Maf"/>
    <property type="match status" value="1"/>
</dbReference>
<dbReference type="Proteomes" id="UP000001449">
    <property type="component" value="Chromosome 23"/>
</dbReference>
<proteinExistence type="inferred from homology"/>
<accession>B8CGC9</accession>
<comment type="cofactor">
    <cofactor evidence="1">
        <name>a divalent metal cation</name>
        <dbReference type="ChEBI" id="CHEBI:60240"/>
    </cofactor>
</comment>
<dbReference type="eggNOG" id="KOG1509">
    <property type="taxonomic scope" value="Eukaryota"/>
</dbReference>
<dbReference type="PANTHER" id="PTHR43213:SF5">
    <property type="entry name" value="BIFUNCTIONAL DTTP_UTP PYROPHOSPHATASE_METHYLTRANSFERASE PROTEIN-RELATED"/>
    <property type="match status" value="1"/>
</dbReference>
<organism evidence="3 4">
    <name type="scientific">Thalassiosira pseudonana</name>
    <name type="common">Marine diatom</name>
    <name type="synonym">Cyclotella nana</name>
    <dbReference type="NCBI Taxonomy" id="35128"/>
    <lineage>
        <taxon>Eukaryota</taxon>
        <taxon>Sar</taxon>
        <taxon>Stramenopiles</taxon>
        <taxon>Ochrophyta</taxon>
        <taxon>Bacillariophyta</taxon>
        <taxon>Coscinodiscophyceae</taxon>
        <taxon>Thalassiosirophycidae</taxon>
        <taxon>Thalassiosirales</taxon>
        <taxon>Thalassiosiraceae</taxon>
        <taxon>Thalassiosira</taxon>
    </lineage>
</organism>
<dbReference type="AlphaFoldDB" id="B8CGC9"/>
<dbReference type="KEGG" id="tps:THAPSDRAFT_18351"/>
<evidence type="ECO:0000256" key="1">
    <source>
        <dbReference type="ARBA" id="ARBA00001968"/>
    </source>
</evidence>
<dbReference type="HOGENOM" id="CLU_040416_0_0_1"/>
<sequence length="210" mass="22847">IRLLLASQSPRRREILDMMGLSNRYTAQPSPLDETALQLELSRQDITPQKYARTLAERKAHAMGLALSANGKSGNGITLIIGSDTIVDLEGSIMEKPNDEAEACSMLRRLSGNWHEVHTGVAVYGVGAGMNTSSGDNVKCMFSFTDTARVKFATLSDKDIQSYVDSKEPMDKAGSYGIQGIGGQLVESMVGDFFTVMGLPMHRLSRELSK</sequence>
<reference evidence="3 4" key="2">
    <citation type="journal article" date="2008" name="Nature">
        <title>The Phaeodactylum genome reveals the evolutionary history of diatom genomes.</title>
        <authorList>
            <person name="Bowler C."/>
            <person name="Allen A.E."/>
            <person name="Badger J.H."/>
            <person name="Grimwood J."/>
            <person name="Jabbari K."/>
            <person name="Kuo A."/>
            <person name="Maheswari U."/>
            <person name="Martens C."/>
            <person name="Maumus F."/>
            <person name="Otillar R.P."/>
            <person name="Rayko E."/>
            <person name="Salamov A."/>
            <person name="Vandepoele K."/>
            <person name="Beszteri B."/>
            <person name="Gruber A."/>
            <person name="Heijde M."/>
            <person name="Katinka M."/>
            <person name="Mock T."/>
            <person name="Valentin K."/>
            <person name="Verret F."/>
            <person name="Berges J.A."/>
            <person name="Brownlee C."/>
            <person name="Cadoret J.P."/>
            <person name="Chiovitti A."/>
            <person name="Choi C.J."/>
            <person name="Coesel S."/>
            <person name="De Martino A."/>
            <person name="Detter J.C."/>
            <person name="Durkin C."/>
            <person name="Falciatore A."/>
            <person name="Fournet J."/>
            <person name="Haruta M."/>
            <person name="Huysman M.J."/>
            <person name="Jenkins B.D."/>
            <person name="Jiroutova K."/>
            <person name="Jorgensen R.E."/>
            <person name="Joubert Y."/>
            <person name="Kaplan A."/>
            <person name="Kroger N."/>
            <person name="Kroth P.G."/>
            <person name="La Roche J."/>
            <person name="Lindquist E."/>
            <person name="Lommer M."/>
            <person name="Martin-Jezequel V."/>
            <person name="Lopez P.J."/>
            <person name="Lucas S."/>
            <person name="Mangogna M."/>
            <person name="McGinnis K."/>
            <person name="Medlin L.K."/>
            <person name="Montsant A."/>
            <person name="Oudot-Le Secq M.P."/>
            <person name="Napoli C."/>
            <person name="Obornik M."/>
            <person name="Parker M.S."/>
            <person name="Petit J.L."/>
            <person name="Porcel B.M."/>
            <person name="Poulsen N."/>
            <person name="Robison M."/>
            <person name="Rychlewski L."/>
            <person name="Rynearson T.A."/>
            <person name="Schmutz J."/>
            <person name="Shapiro H."/>
            <person name="Siaut M."/>
            <person name="Stanley M."/>
            <person name="Sussman M.R."/>
            <person name="Taylor A.R."/>
            <person name="Vardi A."/>
            <person name="von Dassow P."/>
            <person name="Vyverman W."/>
            <person name="Willis A."/>
            <person name="Wyrwicz L.S."/>
            <person name="Rokhsar D.S."/>
            <person name="Weissenbach J."/>
            <person name="Armbrust E.V."/>
            <person name="Green B.R."/>
            <person name="Van de Peer Y."/>
            <person name="Grigoriev I.V."/>
        </authorList>
    </citation>
    <scope>NUCLEOTIDE SEQUENCE [LARGE SCALE GENOMIC DNA]</scope>
    <source>
        <strain evidence="3 4">CCMP1335</strain>
    </source>
</reference>
<dbReference type="Pfam" id="PF02545">
    <property type="entry name" value="Maf"/>
    <property type="match status" value="1"/>
</dbReference>